<keyword evidence="5" id="KW-0547">Nucleotide-binding</keyword>
<dbReference type="KEGG" id="cyu:UCYN_09240"/>
<evidence type="ECO:0000256" key="5">
    <source>
        <dbReference type="ARBA" id="ARBA00022741"/>
    </source>
</evidence>
<dbReference type="GO" id="GO:0003848">
    <property type="term" value="F:2-amino-4-hydroxy-6-hydroxymethyldihydropteridine diphosphokinase activity"/>
    <property type="evidence" value="ECO:0007669"/>
    <property type="project" value="UniProtKB-EC"/>
</dbReference>
<evidence type="ECO:0000256" key="7">
    <source>
        <dbReference type="ARBA" id="ARBA00022840"/>
    </source>
</evidence>
<evidence type="ECO:0000256" key="2">
    <source>
        <dbReference type="ARBA" id="ARBA00005051"/>
    </source>
</evidence>
<dbReference type="GO" id="GO:0046654">
    <property type="term" value="P:tetrahydrofolate biosynthetic process"/>
    <property type="evidence" value="ECO:0007669"/>
    <property type="project" value="UniProtKB-UniPathway"/>
</dbReference>
<dbReference type="UniPathway" id="UPA00077">
    <property type="reaction ID" value="UER00155"/>
</dbReference>
<sequence>MAQYAIALGSNLGNSYTILNKVIFFLSRYPDIGLASSSPFYQTFPIGPKQPSYYNCCITINSSINPKKLLEILFNIEKKFGRIRNKRWDARTLDLDILLCNELIINTSSLQIPHPQMIKRKFVLLPLCTIASTWKHPITKKTVKEHLQAISYENIM</sequence>
<organism evidence="11">
    <name type="scientific">Atelocyanobacterium thalassa (isolate ALOHA)</name>
    <dbReference type="NCBI Taxonomy" id="1453429"/>
    <lineage>
        <taxon>Bacteria</taxon>
        <taxon>Bacillati</taxon>
        <taxon>Cyanobacteriota</taxon>
        <taxon>Cyanophyceae</taxon>
        <taxon>Oscillatoriophycideae</taxon>
        <taxon>Chroococcales</taxon>
        <taxon>Aphanothecaceae</taxon>
        <taxon>Candidatus Atelocyanobacterium</taxon>
        <taxon>Candidatus Atelocyanobacterium thalassae</taxon>
    </lineage>
</organism>
<dbReference type="CDD" id="cd00483">
    <property type="entry name" value="HPPK"/>
    <property type="match status" value="1"/>
</dbReference>
<evidence type="ECO:0000313" key="11">
    <source>
        <dbReference type="Proteomes" id="UP000001405"/>
    </source>
</evidence>
<dbReference type="Gene3D" id="3.30.70.560">
    <property type="entry name" value="7,8-Dihydro-6-hydroxymethylpterin-pyrophosphokinase HPPK"/>
    <property type="match status" value="1"/>
</dbReference>
<dbReference type="AlphaFoldDB" id="D3EQ58"/>
<feature type="domain" description="7,8-dihydro-6-hydroxymethylpterin-pyrophosphokinase" evidence="9">
    <location>
        <begin position="6"/>
        <end position="131"/>
    </location>
</feature>
<keyword evidence="4" id="KW-0808">Transferase</keyword>
<evidence type="ECO:0000256" key="6">
    <source>
        <dbReference type="ARBA" id="ARBA00022777"/>
    </source>
</evidence>
<dbReference type="Proteomes" id="UP000001405">
    <property type="component" value="Chromosome"/>
</dbReference>
<gene>
    <name evidence="10" type="ordered locus">UCYN_09240</name>
</gene>
<name>D3EQ58_ATETH</name>
<comment type="catalytic activity">
    <reaction evidence="1">
        <text>6-hydroxymethyl-7,8-dihydropterin + ATP = (7,8-dihydropterin-6-yl)methyl diphosphate + AMP + H(+)</text>
        <dbReference type="Rhea" id="RHEA:11412"/>
        <dbReference type="ChEBI" id="CHEBI:15378"/>
        <dbReference type="ChEBI" id="CHEBI:30616"/>
        <dbReference type="ChEBI" id="CHEBI:44841"/>
        <dbReference type="ChEBI" id="CHEBI:72950"/>
        <dbReference type="ChEBI" id="CHEBI:456215"/>
        <dbReference type="EC" id="2.7.6.3"/>
    </reaction>
</comment>
<dbReference type="OrthoDB" id="9808041at2"/>
<evidence type="ECO:0000256" key="3">
    <source>
        <dbReference type="ARBA" id="ARBA00013253"/>
    </source>
</evidence>
<dbReference type="GO" id="GO:0046656">
    <property type="term" value="P:folic acid biosynthetic process"/>
    <property type="evidence" value="ECO:0007669"/>
    <property type="project" value="UniProtKB-KW"/>
</dbReference>
<dbReference type="EC" id="2.7.6.3" evidence="3"/>
<evidence type="ECO:0000313" key="10">
    <source>
        <dbReference type="EMBL" id="ADB95608.1"/>
    </source>
</evidence>
<proteinExistence type="predicted"/>
<evidence type="ECO:0000256" key="1">
    <source>
        <dbReference type="ARBA" id="ARBA00000198"/>
    </source>
</evidence>
<protein>
    <recommendedName>
        <fullName evidence="3">2-amino-4-hydroxy-6-hydroxymethyldihydropteridine diphosphokinase</fullName>
        <ecNumber evidence="3">2.7.6.3</ecNumber>
    </recommendedName>
</protein>
<evidence type="ECO:0000259" key="9">
    <source>
        <dbReference type="Pfam" id="PF01288"/>
    </source>
</evidence>
<reference evidence="10 11" key="1">
    <citation type="journal article" date="2010" name="Nature">
        <title>Metabolic streamlining in an open-ocean nitrogen-fixing cyanobacterium.</title>
        <authorList>
            <person name="Tripp H.J."/>
            <person name="Bench S.R."/>
            <person name="Turk K.A."/>
            <person name="Foster R.A."/>
            <person name="Desany B.A."/>
            <person name="Niazi F."/>
            <person name="Affourtit J.P."/>
            <person name="Zehr J.P."/>
        </authorList>
    </citation>
    <scope>NUCLEOTIDE SEQUENCE [LARGE SCALE GENOMIC DNA]</scope>
    <source>
        <strain evidence="11">ALOHA</strain>
    </source>
</reference>
<dbReference type="NCBIfam" id="TIGR01498">
    <property type="entry name" value="folK"/>
    <property type="match status" value="1"/>
</dbReference>
<accession>D3EQ58</accession>
<evidence type="ECO:0000256" key="4">
    <source>
        <dbReference type="ARBA" id="ARBA00022679"/>
    </source>
</evidence>
<comment type="pathway">
    <text evidence="2">Cofactor biosynthesis; tetrahydrofolate biosynthesis; 2-amino-4-hydroxy-6-hydroxymethyl-7,8-dihydropteridine diphosphate from 7,8-dihydroneopterin triphosphate: step 4/4.</text>
</comment>
<keyword evidence="7" id="KW-0067">ATP-binding</keyword>
<dbReference type="GO" id="GO:0005524">
    <property type="term" value="F:ATP binding"/>
    <property type="evidence" value="ECO:0007669"/>
    <property type="project" value="UniProtKB-KW"/>
</dbReference>
<keyword evidence="6 10" id="KW-0418">Kinase</keyword>
<dbReference type="GO" id="GO:0016301">
    <property type="term" value="F:kinase activity"/>
    <property type="evidence" value="ECO:0007669"/>
    <property type="project" value="UniProtKB-KW"/>
</dbReference>
<keyword evidence="8" id="KW-0289">Folate biosynthesis</keyword>
<dbReference type="SUPFAM" id="SSF55083">
    <property type="entry name" value="6-hydroxymethyl-7,8-dihydropterin pyrophosphokinase, HPPK"/>
    <property type="match status" value="1"/>
</dbReference>
<dbReference type="RefSeq" id="WP_012954295.1">
    <property type="nucleotide sequence ID" value="NC_013771.1"/>
</dbReference>
<dbReference type="HOGENOM" id="CLU_097916_3_0_3"/>
<evidence type="ECO:0000256" key="8">
    <source>
        <dbReference type="ARBA" id="ARBA00022909"/>
    </source>
</evidence>
<dbReference type="Pfam" id="PF01288">
    <property type="entry name" value="HPPK"/>
    <property type="match status" value="1"/>
</dbReference>
<dbReference type="PANTHER" id="PTHR43071:SF1">
    <property type="entry name" value="2-AMINO-4-HYDROXY-6-HYDROXYMETHYLDIHYDROPTERIDINE PYROPHOSPHOKINASE"/>
    <property type="match status" value="1"/>
</dbReference>
<dbReference type="EMBL" id="CP001842">
    <property type="protein sequence ID" value="ADB95608.1"/>
    <property type="molecule type" value="Genomic_DNA"/>
</dbReference>
<dbReference type="InterPro" id="IPR000550">
    <property type="entry name" value="Hppk"/>
</dbReference>
<dbReference type="STRING" id="1453429.UCYN_09240"/>
<keyword evidence="11" id="KW-1185">Reference proteome</keyword>
<dbReference type="PANTHER" id="PTHR43071">
    <property type="entry name" value="2-AMINO-4-HYDROXY-6-HYDROXYMETHYLDIHYDROPTERIDINE PYROPHOSPHOKINASE"/>
    <property type="match status" value="1"/>
</dbReference>
<dbReference type="InterPro" id="IPR035907">
    <property type="entry name" value="Hppk_sf"/>
</dbReference>